<dbReference type="AlphaFoldDB" id="A0A8S0W461"/>
<keyword evidence="3" id="KW-1185">Reference proteome</keyword>
<evidence type="ECO:0000313" key="1">
    <source>
        <dbReference type="EMBL" id="CAA7602268.1"/>
    </source>
</evidence>
<dbReference type="EMBL" id="LR746496">
    <property type="protein sequence ID" value="CAA7602268.1"/>
    <property type="molecule type" value="Genomic_DNA"/>
</dbReference>
<gene>
    <name evidence="2" type="ORF">DEACI_1980</name>
    <name evidence="1" type="ORF">DEACI_2941</name>
</gene>
<dbReference type="EMBL" id="CDGJ01000058">
    <property type="protein sequence ID" value="CEJ07514.1"/>
    <property type="molecule type" value="Genomic_DNA"/>
</dbReference>
<dbReference type="Proteomes" id="UP000836597">
    <property type="component" value="Chromosome"/>
</dbReference>
<evidence type="ECO:0000313" key="3">
    <source>
        <dbReference type="Proteomes" id="UP001071230"/>
    </source>
</evidence>
<accession>A0A8S0W461</accession>
<dbReference type="Proteomes" id="UP001071230">
    <property type="component" value="Unassembled WGS sequence"/>
</dbReference>
<dbReference type="KEGG" id="aacx:DEACI_2941"/>
<name>A0A8S0W461_9FIRM</name>
<organism evidence="1">
    <name type="scientific">Acididesulfobacillus acetoxydans</name>
    <dbReference type="NCBI Taxonomy" id="1561005"/>
    <lineage>
        <taxon>Bacteria</taxon>
        <taxon>Bacillati</taxon>
        <taxon>Bacillota</taxon>
        <taxon>Clostridia</taxon>
        <taxon>Eubacteriales</taxon>
        <taxon>Peptococcaceae</taxon>
        <taxon>Acididesulfobacillus</taxon>
    </lineage>
</organism>
<reference evidence="2" key="1">
    <citation type="submission" date="2014-11" db="EMBL/GenBank/DDBJ databases">
        <authorList>
            <person name="Hornung B.V."/>
        </authorList>
    </citation>
    <scope>NUCLEOTIDE SEQUENCE</scope>
    <source>
        <strain evidence="2">INE</strain>
    </source>
</reference>
<proteinExistence type="predicted"/>
<evidence type="ECO:0000313" key="2">
    <source>
        <dbReference type="EMBL" id="CEJ07514.1"/>
    </source>
</evidence>
<reference evidence="1" key="2">
    <citation type="submission" date="2020-01" db="EMBL/GenBank/DDBJ databases">
        <authorList>
            <person name="Hornung B."/>
        </authorList>
    </citation>
    <scope>NUCLEOTIDE SEQUENCE</scope>
    <source>
        <strain evidence="1">PacBioINE</strain>
    </source>
</reference>
<sequence length="104" mass="11346">MTVVTALTIANPYIKTKGHKQIKKATSESSEPPLFLCNLNLLKFRTLQSRLNHGQKHPREASELVQLKLNIGTAVGESTPTETGYVGPTPTCRSGSLTLWIKSA</sequence>
<protein>
    <submittedName>
        <fullName evidence="1">Uncharacterized protein</fullName>
    </submittedName>
</protein>